<dbReference type="AlphaFoldDB" id="Q3UUM3"/>
<reference evidence="1" key="1">
    <citation type="journal article" date="1999" name="Methods Enzymol.">
        <title>High-efficiency full-length cDNA cloning.</title>
        <authorList>
            <person name="Carninci P."/>
            <person name="Hayashizaki Y."/>
        </authorList>
    </citation>
    <scope>NUCLEOTIDE SEQUENCE</scope>
    <source>
        <strain evidence="1">C57BL/6J</strain>
        <tissue evidence="1">Hypothalamus</tissue>
    </source>
</reference>
<reference evidence="1" key="2">
    <citation type="journal article" date="2000" name="Genome Res.">
        <title>Normalization and subtraction of cap-trapper-selected cDNAs to prepare full-length cDNA libraries for rapid discovery of new genes.</title>
        <authorList>
            <person name="Carninci P."/>
            <person name="Shibata Y."/>
            <person name="Hayatsu N."/>
            <person name="Sugahara Y."/>
            <person name="Shibata K."/>
            <person name="Itoh M."/>
            <person name="Konno H."/>
            <person name="Okazaki Y."/>
            <person name="Muramatsu M."/>
            <person name="Hayashizaki Y."/>
        </authorList>
    </citation>
    <scope>NUCLEOTIDE SEQUENCE</scope>
    <source>
        <strain evidence="1">C57BL/6J</strain>
        <tissue evidence="1">Hypothalamus</tissue>
    </source>
</reference>
<accession>Q3UUM3</accession>
<evidence type="ECO:0000313" key="2">
    <source>
        <dbReference type="MGI" id="MGI:1925231"/>
    </source>
</evidence>
<dbReference type="MGI" id="MGI:1925231">
    <property type="gene designation" value="B230110C06Rik"/>
</dbReference>
<evidence type="ECO:0000313" key="1">
    <source>
        <dbReference type="EMBL" id="BAE23602.1"/>
    </source>
</evidence>
<reference evidence="1" key="7">
    <citation type="journal article" date="2005" name="Science">
        <title>The Transcriptional Landscape of the Mammalian Genome.</title>
        <authorList>
            <consortium name="The FANTOM Consortium"/>
            <consortium name="Riken Genome Exploration Research Group and Genome Science Group (Genome Network Project Core Group)"/>
        </authorList>
    </citation>
    <scope>NUCLEOTIDE SEQUENCE</scope>
    <source>
        <strain evidence="1">C57BL/6J</strain>
        <tissue evidence="1">Hypothalamus</tissue>
    </source>
</reference>
<protein>
    <submittedName>
        <fullName evidence="1">Uncharacterized protein</fullName>
    </submittedName>
</protein>
<gene>
    <name evidence="2" type="primary">B230110C06Rik</name>
</gene>
<name>Q3UUM3_MOUSE</name>
<organism evidence="1">
    <name type="scientific">Mus musculus</name>
    <name type="common">Mouse</name>
    <dbReference type="NCBI Taxonomy" id="10090"/>
    <lineage>
        <taxon>Eukaryota</taxon>
        <taxon>Metazoa</taxon>
        <taxon>Chordata</taxon>
        <taxon>Craniata</taxon>
        <taxon>Vertebrata</taxon>
        <taxon>Euteleostomi</taxon>
        <taxon>Mammalia</taxon>
        <taxon>Eutheria</taxon>
        <taxon>Euarchontoglires</taxon>
        <taxon>Glires</taxon>
        <taxon>Rodentia</taxon>
        <taxon>Myomorpha</taxon>
        <taxon>Muroidea</taxon>
        <taxon>Muridae</taxon>
        <taxon>Murinae</taxon>
        <taxon>Mus</taxon>
        <taxon>Mus</taxon>
    </lineage>
</organism>
<reference evidence="1" key="6">
    <citation type="submission" date="2004-03" db="EMBL/GenBank/DDBJ databases">
        <authorList>
            <person name="Arakawa T."/>
            <person name="Carninci P."/>
            <person name="Fukuda S."/>
            <person name="Hashizume W."/>
            <person name="Hayashida K."/>
            <person name="Hori F."/>
            <person name="Iida J."/>
            <person name="Imamura K."/>
            <person name="Imotani K."/>
            <person name="Itoh M."/>
            <person name="Kanagawa S."/>
            <person name="Kawai J."/>
            <person name="Kojima M."/>
            <person name="Konno H."/>
            <person name="Murata M."/>
            <person name="Nakamura M."/>
            <person name="Ninomiya N."/>
            <person name="Nishiyori H."/>
            <person name="Nomura K."/>
            <person name="Ohno M."/>
            <person name="Sakazume N."/>
            <person name="Sano H."/>
            <person name="Sasaki D."/>
            <person name="Shibata K."/>
            <person name="Shiraki T."/>
            <person name="Tagami M."/>
            <person name="Tagami Y."/>
            <person name="Waki K."/>
            <person name="Watahiki A."/>
            <person name="Muramatsu M."/>
            <person name="Hayashizaki Y."/>
        </authorList>
    </citation>
    <scope>NUCLEOTIDE SEQUENCE</scope>
    <source>
        <strain evidence="1">C57BL/6J</strain>
        <tissue evidence="1">Hypothalamus</tissue>
    </source>
</reference>
<reference evidence="1" key="4">
    <citation type="journal article" date="2001" name="Nature">
        <title>Functional annotation of a full-length mouse cDNA collection.</title>
        <authorList>
            <consortium name="The RIKEN Genome Exploration Research Group Phase II Team and the FANTOM Consortium"/>
        </authorList>
    </citation>
    <scope>NUCLEOTIDE SEQUENCE</scope>
    <source>
        <strain evidence="1">C57BL/6J</strain>
        <tissue evidence="1">Hypothalamus</tissue>
    </source>
</reference>
<proteinExistence type="evidence at transcript level"/>
<dbReference type="EMBL" id="AK138270">
    <property type="protein sequence ID" value="BAE23602.1"/>
    <property type="molecule type" value="mRNA"/>
</dbReference>
<dbReference type="AGR" id="MGI:1925231"/>
<reference evidence="1" key="3">
    <citation type="journal article" date="2000" name="Genome Res.">
        <title>RIKEN integrated sequence analysis (RISA) system--384-format sequencing pipeline with 384 multicapillary sequencer.</title>
        <authorList>
            <person name="Shibata K."/>
            <person name="Itoh M."/>
            <person name="Aizawa K."/>
            <person name="Nagaoka S."/>
            <person name="Sasaki N."/>
            <person name="Carninci P."/>
            <person name="Konno H."/>
            <person name="Akiyama J."/>
            <person name="Nishi K."/>
            <person name="Kitsunai T."/>
            <person name="Tashiro H."/>
            <person name="Itoh M."/>
            <person name="Sumi N."/>
            <person name="Ishii Y."/>
            <person name="Nakamura S."/>
            <person name="Hazama M."/>
            <person name="Nishine T."/>
            <person name="Harada A."/>
            <person name="Yamamoto R."/>
            <person name="Matsumoto H."/>
            <person name="Sakaguchi S."/>
            <person name="Ikegami T."/>
            <person name="Kashiwagi K."/>
            <person name="Fujiwake S."/>
            <person name="Inoue K."/>
            <person name="Togawa Y."/>
            <person name="Izawa M."/>
            <person name="Ohara E."/>
            <person name="Watahiki M."/>
            <person name="Yoneda Y."/>
            <person name="Ishikawa T."/>
            <person name="Ozawa K."/>
            <person name="Tanaka T."/>
            <person name="Matsuura S."/>
            <person name="Kawai J."/>
            <person name="Okazaki Y."/>
            <person name="Muramatsu M."/>
            <person name="Inoue Y."/>
            <person name="Kira A."/>
            <person name="Hayashizaki Y."/>
        </authorList>
    </citation>
    <scope>NUCLEOTIDE SEQUENCE</scope>
    <source>
        <strain evidence="1">C57BL/6J</strain>
        <tissue evidence="1">Hypothalamus</tissue>
    </source>
</reference>
<reference evidence="1" key="8">
    <citation type="journal article" date="2005" name="Science">
        <title>Antisense Transcription in the Mammalian Transcriptome.</title>
        <authorList>
            <consortium name="RIKEN Genome Exploration Research Group and Genome Science Group (Genome Network Project Core Group) and the FANTOM Consortium"/>
        </authorList>
    </citation>
    <scope>NUCLEOTIDE SEQUENCE</scope>
    <source>
        <strain evidence="1">C57BL/6J</strain>
        <tissue evidence="1">Hypothalamus</tissue>
    </source>
</reference>
<reference evidence="1" key="5">
    <citation type="journal article" date="2002" name="Nature">
        <title>Analysis of the mouse transcriptome based on functional annotation of 60,770 full-length cDNAs.</title>
        <authorList>
            <consortium name="The FANTOM Consortium and the RIKEN Genome Exploration Research Group Phase I and II Team"/>
        </authorList>
    </citation>
    <scope>NUCLEOTIDE SEQUENCE</scope>
    <source>
        <strain evidence="1">C57BL/6J</strain>
        <tissue evidence="1">Hypothalamus</tissue>
    </source>
</reference>
<sequence>MRCGRGAATQAVRGAAGVFARCHRVRVRPWAAVWGTTWLLLLRRPLQTLCGAPEPHWRRRQRCEGGRKLLANVQAAQSLEGTRLQTWTGNGGGARLQGRARASERDWWSWLSPNWHCSSAS</sequence>